<feature type="domain" description="TsaA-like" evidence="4">
    <location>
        <begin position="5"/>
        <end position="136"/>
    </location>
</feature>
<dbReference type="CDD" id="cd09281">
    <property type="entry name" value="UPF0066"/>
    <property type="match status" value="1"/>
</dbReference>
<proteinExistence type="inferred from homology"/>
<dbReference type="GO" id="GO:0008168">
    <property type="term" value="F:methyltransferase activity"/>
    <property type="evidence" value="ECO:0007669"/>
    <property type="project" value="UniProtKB-KW"/>
</dbReference>
<accession>A0A6J4JPV8</accession>
<protein>
    <submittedName>
        <fullName evidence="5">tRNA (Adenine(37)-N6)-methyltransferase</fullName>
    </submittedName>
</protein>
<dbReference type="AlphaFoldDB" id="A0A6J4JPV8"/>
<evidence type="ECO:0000313" key="5">
    <source>
        <dbReference type="EMBL" id="CAA9284147.1"/>
    </source>
</evidence>
<dbReference type="SUPFAM" id="SSF118196">
    <property type="entry name" value="YaeB-like"/>
    <property type="match status" value="1"/>
</dbReference>
<dbReference type="PANTHER" id="PTHR12818:SF0">
    <property type="entry name" value="TRNA (ADENINE(37)-N6)-METHYLTRANSFERASE"/>
    <property type="match status" value="1"/>
</dbReference>
<dbReference type="PROSITE" id="PS51668">
    <property type="entry name" value="TSAA_2"/>
    <property type="match status" value="1"/>
</dbReference>
<evidence type="ECO:0000256" key="2">
    <source>
        <dbReference type="ARBA" id="ARBA00033753"/>
    </source>
</evidence>
<keyword evidence="1" id="KW-0949">S-adenosyl-L-methionine</keyword>
<reference evidence="5" key="1">
    <citation type="submission" date="2020-02" db="EMBL/GenBank/DDBJ databases">
        <authorList>
            <person name="Meier V. D."/>
        </authorList>
    </citation>
    <scope>NUCLEOTIDE SEQUENCE</scope>
    <source>
        <strain evidence="5">AVDCRST_MAG54</strain>
    </source>
</reference>
<comment type="similarity">
    <text evidence="2">Belongs to the tRNA methyltransferase O family.</text>
</comment>
<dbReference type="Pfam" id="PF01980">
    <property type="entry name" value="TrmO_N"/>
    <property type="match status" value="1"/>
</dbReference>
<dbReference type="NCBIfam" id="TIGR00104">
    <property type="entry name" value="tRNA_TsaA"/>
    <property type="match status" value="1"/>
</dbReference>
<feature type="region of interest" description="Disordered" evidence="3">
    <location>
        <begin position="69"/>
        <end position="95"/>
    </location>
</feature>
<dbReference type="InterPro" id="IPR036414">
    <property type="entry name" value="YaeB_N_sf"/>
</dbReference>
<name>A0A6J4JPV8_9PSEU</name>
<organism evidence="5">
    <name type="scientific">uncultured Actinomycetospora sp</name>
    <dbReference type="NCBI Taxonomy" id="1135996"/>
    <lineage>
        <taxon>Bacteria</taxon>
        <taxon>Bacillati</taxon>
        <taxon>Actinomycetota</taxon>
        <taxon>Actinomycetes</taxon>
        <taxon>Pseudonocardiales</taxon>
        <taxon>Pseudonocardiaceae</taxon>
        <taxon>Actinomycetospora</taxon>
        <taxon>environmental samples</taxon>
    </lineage>
</organism>
<dbReference type="PROSITE" id="PS01318">
    <property type="entry name" value="TSAA_1"/>
    <property type="match status" value="1"/>
</dbReference>
<gene>
    <name evidence="5" type="ORF">AVDCRST_MAG54-3879</name>
</gene>
<evidence type="ECO:0000256" key="3">
    <source>
        <dbReference type="SAM" id="MobiDB-lite"/>
    </source>
</evidence>
<dbReference type="InterPro" id="IPR040372">
    <property type="entry name" value="YaeB-like"/>
</dbReference>
<dbReference type="InterPro" id="IPR036413">
    <property type="entry name" value="YaeB-like_sf"/>
</dbReference>
<evidence type="ECO:0000259" key="4">
    <source>
        <dbReference type="PROSITE" id="PS51668"/>
    </source>
</evidence>
<dbReference type="InterPro" id="IPR023368">
    <property type="entry name" value="UPF0066_cons_site"/>
</dbReference>
<dbReference type="PANTHER" id="PTHR12818">
    <property type="entry name" value="TRNA (ADENINE(37)-N6)-METHYLTRANSFERASE"/>
    <property type="match status" value="1"/>
</dbReference>
<keyword evidence="5" id="KW-0489">Methyltransferase</keyword>
<dbReference type="GO" id="GO:0032259">
    <property type="term" value="P:methylation"/>
    <property type="evidence" value="ECO:0007669"/>
    <property type="project" value="UniProtKB-KW"/>
</dbReference>
<dbReference type="Gene3D" id="2.40.30.70">
    <property type="entry name" value="YaeB-like"/>
    <property type="match status" value="1"/>
</dbReference>
<keyword evidence="5" id="KW-0808">Transferase</keyword>
<dbReference type="EMBL" id="CADCTH010000492">
    <property type="protein sequence ID" value="CAA9284147.1"/>
    <property type="molecule type" value="Genomic_DNA"/>
</dbReference>
<evidence type="ECO:0000256" key="1">
    <source>
        <dbReference type="ARBA" id="ARBA00022691"/>
    </source>
</evidence>
<sequence length="136" mass="14683">MTGELRAIGTVTSTLTDRAAAPRQADEGAPDAWIVLDDDVAPAAADIRAGDELVVVTWLHEADRDVLVTHPRDDTTRPPTGVFSTRSPDRPNPLGLHTTRVLEVDGVRLHVDALEALDGTPVVDLKPVLPTRTQER</sequence>
<dbReference type="InterPro" id="IPR023370">
    <property type="entry name" value="TrmO-like_N"/>
</dbReference>